<gene>
    <name evidence="2" type="ORF">HPLM_LOCUS13272</name>
</gene>
<evidence type="ECO:0000256" key="1">
    <source>
        <dbReference type="SAM" id="MobiDB-lite"/>
    </source>
</evidence>
<organism evidence="4">
    <name type="scientific">Haemonchus placei</name>
    <name type="common">Barber's pole worm</name>
    <dbReference type="NCBI Taxonomy" id="6290"/>
    <lineage>
        <taxon>Eukaryota</taxon>
        <taxon>Metazoa</taxon>
        <taxon>Ecdysozoa</taxon>
        <taxon>Nematoda</taxon>
        <taxon>Chromadorea</taxon>
        <taxon>Rhabditida</taxon>
        <taxon>Rhabditina</taxon>
        <taxon>Rhabditomorpha</taxon>
        <taxon>Strongyloidea</taxon>
        <taxon>Trichostrongylidae</taxon>
        <taxon>Haemonchus</taxon>
    </lineage>
</organism>
<evidence type="ECO:0000313" key="2">
    <source>
        <dbReference type="EMBL" id="VDO48422.1"/>
    </source>
</evidence>
<feature type="region of interest" description="Disordered" evidence="1">
    <location>
        <begin position="101"/>
        <end position="143"/>
    </location>
</feature>
<dbReference type="OrthoDB" id="5841934at2759"/>
<evidence type="ECO:0000313" key="3">
    <source>
        <dbReference type="Proteomes" id="UP000268014"/>
    </source>
</evidence>
<reference evidence="2 3" key="2">
    <citation type="submission" date="2018-11" db="EMBL/GenBank/DDBJ databases">
        <authorList>
            <consortium name="Pathogen Informatics"/>
        </authorList>
    </citation>
    <scope>NUCLEOTIDE SEQUENCE [LARGE SCALE GENOMIC DNA]</scope>
    <source>
        <strain evidence="2 3">MHpl1</strain>
    </source>
</reference>
<accession>A0A0N4WPI0</accession>
<evidence type="ECO:0000313" key="4">
    <source>
        <dbReference type="WBParaSite" id="HPLM_0001328001-mRNA-1"/>
    </source>
</evidence>
<dbReference type="WBParaSite" id="HPLM_0001328001-mRNA-1">
    <property type="protein sequence ID" value="HPLM_0001328001-mRNA-1"/>
    <property type="gene ID" value="HPLM_0001328001"/>
</dbReference>
<dbReference type="Proteomes" id="UP000268014">
    <property type="component" value="Unassembled WGS sequence"/>
</dbReference>
<dbReference type="EMBL" id="UZAF01018144">
    <property type="protein sequence ID" value="VDO48422.1"/>
    <property type="molecule type" value="Genomic_DNA"/>
</dbReference>
<sequence>MGLFEIQQSLFRRRYACMKLNKDPNHDLVTYAGRVNRECAKFKIAECDGNQFKCLILVSGLQSSYDAFIRLKLLDKVETDPACSVQSSPEEYKRLTNLKQATKMVENGTPGSTKRHSPLKRNKESQSTHIRSGTRSLQPPPAPCDSLEKCISFDSVRIDDINAQTATKSDPVHRTDCTYNFNSKSAQGTFYVGRTQPNLLSPGWISKLGIYVASWIRSQMPILYSPPQSISNFGLHKYSQATLRLKDANPVFRPKRPMPYAAIPALEEEFDRVEAMDEWYDFKCQLF</sequence>
<feature type="compositionally biased region" description="Polar residues" evidence="1">
    <location>
        <begin position="127"/>
        <end position="137"/>
    </location>
</feature>
<keyword evidence="3" id="KW-1185">Reference proteome</keyword>
<name>A0A0N4WPI0_HAEPC</name>
<dbReference type="STRING" id="6290.A0A0N4WPI0"/>
<protein>
    <submittedName>
        <fullName evidence="4">Retrovirus-related Pol polyprotein from transposon TNT 1-94</fullName>
    </submittedName>
</protein>
<dbReference type="AlphaFoldDB" id="A0A0N4WPI0"/>
<proteinExistence type="predicted"/>
<reference evidence="4" key="1">
    <citation type="submission" date="2017-02" db="UniProtKB">
        <authorList>
            <consortium name="WormBaseParasite"/>
        </authorList>
    </citation>
    <scope>IDENTIFICATION</scope>
</reference>